<proteinExistence type="predicted"/>
<dbReference type="SUPFAM" id="SSF82784">
    <property type="entry name" value="OsmC-like"/>
    <property type="match status" value="1"/>
</dbReference>
<organism evidence="1 2">
    <name type="scientific">Sulfobacillus acidophilus (strain ATCC 700253 / DSM 10332 / NAL)</name>
    <dbReference type="NCBI Taxonomy" id="679936"/>
    <lineage>
        <taxon>Bacteria</taxon>
        <taxon>Bacillati</taxon>
        <taxon>Bacillota</taxon>
        <taxon>Clostridia</taxon>
        <taxon>Eubacteriales</taxon>
        <taxon>Clostridiales Family XVII. Incertae Sedis</taxon>
        <taxon>Sulfobacillus</taxon>
    </lineage>
</organism>
<evidence type="ECO:0000313" key="2">
    <source>
        <dbReference type="Proteomes" id="UP000005439"/>
    </source>
</evidence>
<dbReference type="InterPro" id="IPR036102">
    <property type="entry name" value="OsmC/Ohrsf"/>
</dbReference>
<gene>
    <name evidence="1" type="ordered locus">Sulac_3406</name>
</gene>
<dbReference type="AlphaFoldDB" id="G8TTT9"/>
<dbReference type="PANTHER" id="PTHR35368">
    <property type="entry name" value="HYDROPEROXIDE REDUCTASE"/>
    <property type="match status" value="1"/>
</dbReference>
<dbReference type="EMBL" id="CP003179">
    <property type="protein sequence ID" value="AEW06848.1"/>
    <property type="molecule type" value="Genomic_DNA"/>
</dbReference>
<dbReference type="HOGENOM" id="CLU_1795478_0_0_9"/>
<dbReference type="InterPro" id="IPR052924">
    <property type="entry name" value="OsmC/Ohr_hydroprdx_reductase"/>
</dbReference>
<dbReference type="STRING" id="679936.Sulac_3406"/>
<dbReference type="InterPro" id="IPR015946">
    <property type="entry name" value="KH_dom-like_a/b"/>
</dbReference>
<dbReference type="InterPro" id="IPR003718">
    <property type="entry name" value="OsmC/Ohr_fam"/>
</dbReference>
<keyword evidence="2" id="KW-1185">Reference proteome</keyword>
<reference evidence="1 2" key="2">
    <citation type="journal article" date="2012" name="Stand. Genomic Sci.">
        <title>Complete genome sequence of the moderately thermophilic mineral-sulfide-oxidizing firmicute Sulfobacillus acidophilus type strain (NAL(T)).</title>
        <authorList>
            <person name="Anderson I."/>
            <person name="Chertkov O."/>
            <person name="Chen A."/>
            <person name="Saunders E."/>
            <person name="Lapidus A."/>
            <person name="Nolan M."/>
            <person name="Lucas S."/>
            <person name="Hammon N."/>
            <person name="Deshpande S."/>
            <person name="Cheng J.F."/>
            <person name="Han C."/>
            <person name="Tapia R."/>
            <person name="Goodwin L.A."/>
            <person name="Pitluck S."/>
            <person name="Liolios K."/>
            <person name="Pagani I."/>
            <person name="Ivanova N."/>
            <person name="Mikhailova N."/>
            <person name="Pati A."/>
            <person name="Palaniappan K."/>
            <person name="Land M."/>
            <person name="Pan C."/>
            <person name="Rohde M."/>
            <person name="Pukall R."/>
            <person name="Goker M."/>
            <person name="Detter J.C."/>
            <person name="Woyke T."/>
            <person name="Bristow J."/>
            <person name="Eisen J.A."/>
            <person name="Markowitz V."/>
            <person name="Hugenholtz P."/>
            <person name="Kyrpides N.C."/>
            <person name="Klenk H.P."/>
            <person name="Mavromatis K."/>
        </authorList>
    </citation>
    <scope>NUCLEOTIDE SEQUENCE [LARGE SCALE GENOMIC DNA]</scope>
    <source>
        <strain evidence="2">ATCC 700253 / DSM 10332 / NAL</strain>
    </source>
</reference>
<dbReference type="Pfam" id="PF02566">
    <property type="entry name" value="OsmC"/>
    <property type="match status" value="1"/>
</dbReference>
<dbReference type="KEGG" id="sap:Sulac_3406"/>
<dbReference type="PATRIC" id="fig|679936.5.peg.3528"/>
<name>G8TTT9_SULAD</name>
<reference evidence="2" key="1">
    <citation type="submission" date="2011-12" db="EMBL/GenBank/DDBJ databases">
        <title>The complete genome of chromosome of Sulfobacillus acidophilus DSM 10332.</title>
        <authorList>
            <person name="Lucas S."/>
            <person name="Han J."/>
            <person name="Lapidus A."/>
            <person name="Bruce D."/>
            <person name="Goodwin L."/>
            <person name="Pitluck S."/>
            <person name="Peters L."/>
            <person name="Kyrpides N."/>
            <person name="Mavromatis K."/>
            <person name="Ivanova N."/>
            <person name="Mikhailova N."/>
            <person name="Chertkov O."/>
            <person name="Saunders E."/>
            <person name="Detter J.C."/>
            <person name="Tapia R."/>
            <person name="Han C."/>
            <person name="Land M."/>
            <person name="Hauser L."/>
            <person name="Markowitz V."/>
            <person name="Cheng J.-F."/>
            <person name="Hugenholtz P."/>
            <person name="Woyke T."/>
            <person name="Wu D."/>
            <person name="Pukall R."/>
            <person name="Gehrich-Schroeter G."/>
            <person name="Schneider S."/>
            <person name="Klenk H.-P."/>
            <person name="Eisen J.A."/>
        </authorList>
    </citation>
    <scope>NUCLEOTIDE SEQUENCE [LARGE SCALE GENOMIC DNA]</scope>
    <source>
        <strain evidence="2">ATCC 700253 / DSM 10332 / NAL</strain>
    </source>
</reference>
<dbReference type="Proteomes" id="UP000005439">
    <property type="component" value="Chromosome"/>
</dbReference>
<evidence type="ECO:0000313" key="1">
    <source>
        <dbReference type="EMBL" id="AEW06848.1"/>
    </source>
</evidence>
<dbReference type="Gene3D" id="3.30.300.20">
    <property type="match status" value="1"/>
</dbReference>
<protein>
    <submittedName>
        <fullName evidence="1">OsmC family protein</fullName>
    </submittedName>
</protein>
<dbReference type="PANTHER" id="PTHR35368:SF1">
    <property type="entry name" value="HYDROPEROXIDE REDUCTASE"/>
    <property type="match status" value="1"/>
</dbReference>
<sequence length="144" mass="15882">MQEYSVTVSRQDVNHAVATTRSFSLTLGARRGDLTAGFNPVETLLSAMGSCLLTSLQMVAELSRLPIGETAMTLTAIREDRPLRLVAISYRLRVVSPLPAERVERLWHMAEKNSTVYQTLAQTISVSGELDHRNPGDDEHTGDD</sequence>
<accession>G8TTT9</accession>